<evidence type="ECO:0000259" key="3">
    <source>
        <dbReference type="Pfam" id="PF01757"/>
    </source>
</evidence>
<feature type="transmembrane region" description="Helical" evidence="2">
    <location>
        <begin position="429"/>
        <end position="449"/>
    </location>
</feature>
<keyword evidence="6" id="KW-1185">Reference proteome</keyword>
<dbReference type="GO" id="GO:0016747">
    <property type="term" value="F:acyltransferase activity, transferring groups other than amino-acyl groups"/>
    <property type="evidence" value="ECO:0007669"/>
    <property type="project" value="InterPro"/>
</dbReference>
<evidence type="ECO:0000256" key="1">
    <source>
        <dbReference type="SAM" id="MobiDB-lite"/>
    </source>
</evidence>
<evidence type="ECO:0000259" key="4">
    <source>
        <dbReference type="Pfam" id="PF19040"/>
    </source>
</evidence>
<keyword evidence="2" id="KW-1133">Transmembrane helix</keyword>
<name>A0A4S8QJL9_9ACTN</name>
<evidence type="ECO:0000256" key="2">
    <source>
        <dbReference type="SAM" id="Phobius"/>
    </source>
</evidence>
<dbReference type="Proteomes" id="UP000308760">
    <property type="component" value="Unassembled WGS sequence"/>
</dbReference>
<comment type="caution">
    <text evidence="5">The sequence shown here is derived from an EMBL/GenBank/DDBJ whole genome shotgun (WGS) entry which is preliminary data.</text>
</comment>
<sequence>MTSPQPPRPQTRVAAGAALNEETLHLPLTTTGPSSAQRPTAPGPYPPRPPYRQTEPAPHPAAPRPRETPRWEGMGFRPDIQGLRAIAVGLVLLSHAGFPGFAGGYVGVDVFFVLSGFLITSLLVKEVFETGRISLAGFYARRARRILPAASAVVIATVIGAWLWFPITRFEAVMQDAFTVIVYIVNYRFIAESTEYLNADQMPSPFQQYWSLAVEEQFYVVWPLLLIGLLFLVGRAPRRFLGAAIGFSVVIFVVTLILSVLITEQSQPTAYYAAHTRAWELAGGAFLALTLPTWKKLPAALAWVFAIGGLGAIIASGLMYSEETAFPGYTALAPVLGTMAVIMAGTAQGKNAVTSLLGTQPFQFVGKISYSLYLWHWPILILAPLALDVEPRLMLNLVLLAGTFAAAQLSYAYIEEPFRNAKLLKRSNAWGLATGVLCSLVGIGLIVALTTTFTKVPEDNGPTDLEAVEEVGSQDEVTEALEAGLEVTSVPDDLTPALATINGDRPKIYDNGCHLDFEDVQPADGCVYGKVDSDTVIYLMGDSHAAQWFPALEAIADEQGWKLVTRTKSACTPVSVTVENSQLEREYSECDDWRDTVFDEFDEVKPDLVVLSTSDAASIANPESDGGVEEWKTGWEDTLERVTASAENTLALTDTPRTGGDPAPDCIALNEESVQECTPTEDDGIGYDERRAAGIEAGESAGADVIDTVDWFCVDGKCPLIVEDMMVLRDGHHVSTPYAKYLSGVLEDALPDLK</sequence>
<evidence type="ECO:0000313" key="5">
    <source>
        <dbReference type="EMBL" id="THV43472.1"/>
    </source>
</evidence>
<dbReference type="PANTHER" id="PTHR23028">
    <property type="entry name" value="ACETYLTRANSFERASE"/>
    <property type="match status" value="1"/>
</dbReference>
<accession>A0A4S8QJL9</accession>
<feature type="transmembrane region" description="Helical" evidence="2">
    <location>
        <begin position="301"/>
        <end position="320"/>
    </location>
</feature>
<dbReference type="OrthoDB" id="3404679at2"/>
<feature type="compositionally biased region" description="Pro residues" evidence="1">
    <location>
        <begin position="41"/>
        <end position="50"/>
    </location>
</feature>
<dbReference type="InterPro" id="IPR043968">
    <property type="entry name" value="SGNH"/>
</dbReference>
<keyword evidence="2" id="KW-0472">Membrane</keyword>
<feature type="transmembrane region" description="Helical" evidence="2">
    <location>
        <begin position="240"/>
        <end position="263"/>
    </location>
</feature>
<feature type="transmembrane region" description="Helical" evidence="2">
    <location>
        <begin position="326"/>
        <end position="347"/>
    </location>
</feature>
<keyword evidence="5" id="KW-0012">Acyltransferase</keyword>
<feature type="transmembrane region" description="Helical" evidence="2">
    <location>
        <begin position="145"/>
        <end position="165"/>
    </location>
</feature>
<dbReference type="Pfam" id="PF01757">
    <property type="entry name" value="Acyl_transf_3"/>
    <property type="match status" value="1"/>
</dbReference>
<reference evidence="5 6" key="2">
    <citation type="submission" date="2019-05" db="EMBL/GenBank/DDBJ databases">
        <title>Glycomyces buryatensis sp. nov.</title>
        <authorList>
            <person name="Nikitina E."/>
        </authorList>
    </citation>
    <scope>NUCLEOTIDE SEQUENCE [LARGE SCALE GENOMIC DNA]</scope>
    <source>
        <strain evidence="5 6">18</strain>
    </source>
</reference>
<dbReference type="GO" id="GO:0016020">
    <property type="term" value="C:membrane"/>
    <property type="evidence" value="ECO:0007669"/>
    <property type="project" value="TreeGrafter"/>
</dbReference>
<dbReference type="RefSeq" id="WP_136532681.1">
    <property type="nucleotide sequence ID" value="NZ_STGY01000003.1"/>
</dbReference>
<dbReference type="PANTHER" id="PTHR23028:SF53">
    <property type="entry name" value="ACYL_TRANSF_3 DOMAIN-CONTAINING PROTEIN"/>
    <property type="match status" value="1"/>
</dbReference>
<gene>
    <name evidence="5" type="ORF">FAB82_01015</name>
</gene>
<feature type="transmembrane region" description="Helical" evidence="2">
    <location>
        <begin position="104"/>
        <end position="124"/>
    </location>
</feature>
<dbReference type="EMBL" id="STGY01000003">
    <property type="protein sequence ID" value="THV43472.1"/>
    <property type="molecule type" value="Genomic_DNA"/>
</dbReference>
<dbReference type="InterPro" id="IPR002656">
    <property type="entry name" value="Acyl_transf_3_dom"/>
</dbReference>
<keyword evidence="2" id="KW-0812">Transmembrane</keyword>
<dbReference type="InterPro" id="IPR050879">
    <property type="entry name" value="Acyltransferase_3"/>
</dbReference>
<evidence type="ECO:0000313" key="6">
    <source>
        <dbReference type="Proteomes" id="UP000308760"/>
    </source>
</evidence>
<proteinExistence type="predicted"/>
<dbReference type="GO" id="GO:0009103">
    <property type="term" value="P:lipopolysaccharide biosynthetic process"/>
    <property type="evidence" value="ECO:0007669"/>
    <property type="project" value="TreeGrafter"/>
</dbReference>
<feature type="region of interest" description="Disordered" evidence="1">
    <location>
        <begin position="18"/>
        <end position="74"/>
    </location>
</feature>
<feature type="domain" description="SGNH" evidence="4">
    <location>
        <begin position="513"/>
        <end position="747"/>
    </location>
</feature>
<feature type="transmembrane region" description="Helical" evidence="2">
    <location>
        <begin position="393"/>
        <end position="414"/>
    </location>
</feature>
<keyword evidence="5" id="KW-0808">Transferase</keyword>
<organism evidence="5 6">
    <name type="scientific">Glycomyces buryatensis</name>
    <dbReference type="NCBI Taxonomy" id="2570927"/>
    <lineage>
        <taxon>Bacteria</taxon>
        <taxon>Bacillati</taxon>
        <taxon>Actinomycetota</taxon>
        <taxon>Actinomycetes</taxon>
        <taxon>Glycomycetales</taxon>
        <taxon>Glycomycetaceae</taxon>
        <taxon>Glycomyces</taxon>
    </lineage>
</organism>
<protein>
    <submittedName>
        <fullName evidence="5">Acyltransferase</fullName>
    </submittedName>
</protein>
<feature type="transmembrane region" description="Helical" evidence="2">
    <location>
        <begin position="217"/>
        <end position="233"/>
    </location>
</feature>
<dbReference type="AlphaFoldDB" id="A0A4S8QJL9"/>
<reference evidence="6" key="1">
    <citation type="submission" date="2019-04" db="EMBL/GenBank/DDBJ databases">
        <title>Nocardioides xinjiangensis sp. nov.</title>
        <authorList>
            <person name="Liu S."/>
        </authorList>
    </citation>
    <scope>NUCLEOTIDE SEQUENCE [LARGE SCALE GENOMIC DNA]</scope>
    <source>
        <strain evidence="6">18</strain>
    </source>
</reference>
<feature type="domain" description="Acyltransferase 3" evidence="3">
    <location>
        <begin position="79"/>
        <end position="407"/>
    </location>
</feature>
<dbReference type="Pfam" id="PF19040">
    <property type="entry name" value="SGNH"/>
    <property type="match status" value="1"/>
</dbReference>